<reference evidence="3 4" key="1">
    <citation type="journal article" date="2013" name="Nature">
        <title>Insights into bilaterian evolution from three spiralian genomes.</title>
        <authorList>
            <person name="Simakov O."/>
            <person name="Marletaz F."/>
            <person name="Cho S.J."/>
            <person name="Edsinger-Gonzales E."/>
            <person name="Havlak P."/>
            <person name="Hellsten U."/>
            <person name="Kuo D.H."/>
            <person name="Larsson T."/>
            <person name="Lv J."/>
            <person name="Arendt D."/>
            <person name="Savage R."/>
            <person name="Osoegawa K."/>
            <person name="de Jong P."/>
            <person name="Grimwood J."/>
            <person name="Chapman J.A."/>
            <person name="Shapiro H."/>
            <person name="Aerts A."/>
            <person name="Otillar R.P."/>
            <person name="Terry A.Y."/>
            <person name="Boore J.L."/>
            <person name="Grigoriev I.V."/>
            <person name="Lindberg D.R."/>
            <person name="Seaver E.C."/>
            <person name="Weisblat D.A."/>
            <person name="Putnam N.H."/>
            <person name="Rokhsar D.S."/>
        </authorList>
    </citation>
    <scope>NUCLEOTIDE SEQUENCE [LARGE SCALE GENOMIC DNA]</scope>
</reference>
<accession>V4CSG1</accession>
<dbReference type="PANTHER" id="PTHR32470">
    <property type="entry name" value="ADH DEHYDROGENASE [UBIQUINONE] 1 ALPHA SUBCOMPLEX ASSEMBLY FACTOR 2"/>
    <property type="match status" value="1"/>
</dbReference>
<feature type="region of interest" description="Disordered" evidence="2">
    <location>
        <begin position="113"/>
        <end position="161"/>
    </location>
</feature>
<dbReference type="Proteomes" id="UP000030746">
    <property type="component" value="Unassembled WGS sequence"/>
</dbReference>
<dbReference type="GO" id="GO:0032981">
    <property type="term" value="P:mitochondrial respiratory chain complex I assembly"/>
    <property type="evidence" value="ECO:0007669"/>
    <property type="project" value="TreeGrafter"/>
</dbReference>
<evidence type="ECO:0000313" key="3">
    <source>
        <dbReference type="EMBL" id="ESP05470.1"/>
    </source>
</evidence>
<organism evidence="3 4">
    <name type="scientific">Lottia gigantea</name>
    <name type="common">Giant owl limpet</name>
    <dbReference type="NCBI Taxonomy" id="225164"/>
    <lineage>
        <taxon>Eukaryota</taxon>
        <taxon>Metazoa</taxon>
        <taxon>Spiralia</taxon>
        <taxon>Lophotrochozoa</taxon>
        <taxon>Mollusca</taxon>
        <taxon>Gastropoda</taxon>
        <taxon>Patellogastropoda</taxon>
        <taxon>Lottioidea</taxon>
        <taxon>Lottiidae</taxon>
        <taxon>Lottia</taxon>
    </lineage>
</organism>
<dbReference type="EMBL" id="KB199650">
    <property type="protein sequence ID" value="ESP05470.1"/>
    <property type="molecule type" value="Genomic_DNA"/>
</dbReference>
<dbReference type="Pfam" id="PF05071">
    <property type="entry name" value="NDUFA12"/>
    <property type="match status" value="1"/>
</dbReference>
<sequence>MSGKGVGYIRLLWTNFRTSLQTIARTKEVFIGKDHIGNLYYEKHTGTRHAEKLKRPARYIKDVNPKSIAELEAPLIPKEWEAWLRHKRKDPPTDKELEENYVYLLRTQMRSEELEEKSLKSGEYKQDEQFDTKEKSTEFPRYSDLERKPGLKRNPDEDGKG</sequence>
<evidence type="ECO:0000256" key="1">
    <source>
        <dbReference type="ARBA" id="ARBA00007355"/>
    </source>
</evidence>
<dbReference type="KEGG" id="lgi:LOTGIDRAFT_228046"/>
<dbReference type="GO" id="GO:0045271">
    <property type="term" value="C:respiratory chain complex I"/>
    <property type="evidence" value="ECO:0007669"/>
    <property type="project" value="InterPro"/>
</dbReference>
<evidence type="ECO:0000256" key="2">
    <source>
        <dbReference type="SAM" id="MobiDB-lite"/>
    </source>
</evidence>
<dbReference type="OMA" id="KGHESFP"/>
<dbReference type="GeneID" id="20247517"/>
<dbReference type="AlphaFoldDB" id="V4CSG1"/>
<proteinExistence type="inferred from homology"/>
<dbReference type="PANTHER" id="PTHR32470:SF2">
    <property type="entry name" value="NADH DEHYDROGENASE [UBIQUINONE] 1 ALPHA SUBCOMPLEX ASSEMBLY FACTOR 2"/>
    <property type="match status" value="1"/>
</dbReference>
<evidence type="ECO:0000313" key="4">
    <source>
        <dbReference type="Proteomes" id="UP000030746"/>
    </source>
</evidence>
<dbReference type="InterPro" id="IPR007763">
    <property type="entry name" value="NDUFA12"/>
</dbReference>
<dbReference type="InterPro" id="IPR052618">
    <property type="entry name" value="ComplexI_NDUFA12"/>
</dbReference>
<dbReference type="GO" id="GO:0005739">
    <property type="term" value="C:mitochondrion"/>
    <property type="evidence" value="ECO:0007669"/>
    <property type="project" value="TreeGrafter"/>
</dbReference>
<protein>
    <recommendedName>
        <fullName evidence="5">NADH dehydrogenase [ubiquinone] 1 alpha subcomplex subunit 12</fullName>
    </recommendedName>
</protein>
<dbReference type="HOGENOM" id="CLU_123512_0_0_1"/>
<gene>
    <name evidence="3" type="ORF">LOTGIDRAFT_228046</name>
</gene>
<dbReference type="CTD" id="20247517"/>
<dbReference type="RefSeq" id="XP_009044015.1">
    <property type="nucleotide sequence ID" value="XM_009045767.1"/>
</dbReference>
<dbReference type="OrthoDB" id="10255576at2759"/>
<name>V4CSG1_LOTGI</name>
<evidence type="ECO:0008006" key="5">
    <source>
        <dbReference type="Google" id="ProtNLM"/>
    </source>
</evidence>
<dbReference type="STRING" id="225164.V4CSG1"/>
<comment type="similarity">
    <text evidence="1">Belongs to the complex I NDUFA12 subunit family.</text>
</comment>
<keyword evidence="4" id="KW-1185">Reference proteome</keyword>